<organism evidence="3 4">
    <name type="scientific">Mycena chlorophos</name>
    <name type="common">Agaric fungus</name>
    <name type="synonym">Agaricus chlorophos</name>
    <dbReference type="NCBI Taxonomy" id="658473"/>
    <lineage>
        <taxon>Eukaryota</taxon>
        <taxon>Fungi</taxon>
        <taxon>Dikarya</taxon>
        <taxon>Basidiomycota</taxon>
        <taxon>Agaricomycotina</taxon>
        <taxon>Agaricomycetes</taxon>
        <taxon>Agaricomycetidae</taxon>
        <taxon>Agaricales</taxon>
        <taxon>Marasmiineae</taxon>
        <taxon>Mycenaceae</taxon>
        <taxon>Mycena</taxon>
    </lineage>
</organism>
<dbReference type="AlphaFoldDB" id="A0A8H6TQQ2"/>
<feature type="compositionally biased region" description="Basic and acidic residues" evidence="1">
    <location>
        <begin position="252"/>
        <end position="262"/>
    </location>
</feature>
<keyword evidence="2" id="KW-0732">Signal</keyword>
<feature type="compositionally biased region" description="Polar residues" evidence="1">
    <location>
        <begin position="454"/>
        <end position="472"/>
    </location>
</feature>
<feature type="compositionally biased region" description="Basic and acidic residues" evidence="1">
    <location>
        <begin position="143"/>
        <end position="162"/>
    </location>
</feature>
<feature type="compositionally biased region" description="Polar residues" evidence="1">
    <location>
        <begin position="379"/>
        <end position="394"/>
    </location>
</feature>
<feature type="compositionally biased region" description="Polar residues" evidence="1">
    <location>
        <begin position="359"/>
        <end position="370"/>
    </location>
</feature>
<accession>A0A8H6TQQ2</accession>
<feature type="signal peptide" evidence="2">
    <location>
        <begin position="1"/>
        <end position="20"/>
    </location>
</feature>
<comment type="caution">
    <text evidence="3">The sequence shown here is derived from an EMBL/GenBank/DDBJ whole genome shotgun (WGS) entry which is preliminary data.</text>
</comment>
<feature type="compositionally biased region" description="Polar residues" evidence="1">
    <location>
        <begin position="185"/>
        <end position="196"/>
    </location>
</feature>
<evidence type="ECO:0000256" key="1">
    <source>
        <dbReference type="SAM" id="MobiDB-lite"/>
    </source>
</evidence>
<evidence type="ECO:0000313" key="3">
    <source>
        <dbReference type="EMBL" id="KAF7321056.1"/>
    </source>
</evidence>
<reference evidence="3" key="1">
    <citation type="submission" date="2020-05" db="EMBL/GenBank/DDBJ databases">
        <title>Mycena genomes resolve the evolution of fungal bioluminescence.</title>
        <authorList>
            <person name="Tsai I.J."/>
        </authorList>
    </citation>
    <scope>NUCLEOTIDE SEQUENCE</scope>
    <source>
        <strain evidence="3">110903Hualien_Pintung</strain>
    </source>
</reference>
<feature type="chain" id="PRO_5034946934" evidence="2">
    <location>
        <begin position="21"/>
        <end position="494"/>
    </location>
</feature>
<evidence type="ECO:0000256" key="2">
    <source>
        <dbReference type="SAM" id="SignalP"/>
    </source>
</evidence>
<feature type="compositionally biased region" description="Polar residues" evidence="1">
    <location>
        <begin position="415"/>
        <end position="428"/>
    </location>
</feature>
<feature type="compositionally biased region" description="Polar residues" evidence="1">
    <location>
        <begin position="325"/>
        <end position="348"/>
    </location>
</feature>
<proteinExistence type="predicted"/>
<dbReference type="EMBL" id="JACAZE010000002">
    <property type="protein sequence ID" value="KAF7321056.1"/>
    <property type="molecule type" value="Genomic_DNA"/>
</dbReference>
<feature type="compositionally biased region" description="Polar residues" evidence="1">
    <location>
        <begin position="96"/>
        <end position="116"/>
    </location>
</feature>
<feature type="compositionally biased region" description="Polar residues" evidence="1">
    <location>
        <begin position="277"/>
        <end position="295"/>
    </location>
</feature>
<feature type="compositionally biased region" description="Basic and acidic residues" evidence="1">
    <location>
        <begin position="312"/>
        <end position="322"/>
    </location>
</feature>
<name>A0A8H6TQQ2_MYCCL</name>
<evidence type="ECO:0000313" key="4">
    <source>
        <dbReference type="Proteomes" id="UP000613580"/>
    </source>
</evidence>
<protein>
    <submittedName>
        <fullName evidence="3">Uncharacterized protein</fullName>
    </submittedName>
</protein>
<gene>
    <name evidence="3" type="ORF">HMN09_00193000</name>
</gene>
<keyword evidence="4" id="KW-1185">Reference proteome</keyword>
<feature type="compositionally biased region" description="Polar residues" evidence="1">
    <location>
        <begin position="436"/>
        <end position="445"/>
    </location>
</feature>
<feature type="compositionally biased region" description="Polar residues" evidence="1">
    <location>
        <begin position="235"/>
        <end position="251"/>
    </location>
</feature>
<feature type="compositionally biased region" description="Basic and acidic residues" evidence="1">
    <location>
        <begin position="120"/>
        <end position="129"/>
    </location>
</feature>
<feature type="region of interest" description="Disordered" evidence="1">
    <location>
        <begin position="96"/>
        <end position="479"/>
    </location>
</feature>
<dbReference type="Proteomes" id="UP000613580">
    <property type="component" value="Unassembled WGS sequence"/>
</dbReference>
<sequence length="494" mass="51106">MPAVSRVLAALALAATFVLATPIPQTPTTPPVANCAANVAVNEGKTVVNVLQSYATIQSYEKLYPDDYNTIILPAYQDCCTANKVDSSKGFTDAVSETPQKLAQDPSQKDASTASLNAKPDSDKVEKSTPYKVEQSAQGNENKAGDEAKQTTGSDKKVDAEKSATVSSPDSTPGDLKLSSEHTVKTSANPGQQDASAMSLDLPLKPDTAADKAEQKAPATPSKVENTAENKSNKVESNATGTGNEAKQAASSDKKVDAEADKGASVSTPDNTPGKLNASTEHSAKTSTDPGQQDASAMPLNLPLKPESAAAKSDKVEGEAKEVPTTGSNKVESNATGTENKVDQQAQGKTVDAEAKSDPANTPQVSSNKLATVKLLSLPKQQQQTPAQNNSPTTFDAAANHNIGTPAPSNHGDYQVNTQGQSNGSPSGNVKAEANQDGQPSSFRNPTVAAVDPSSLTANLGNLLSKQPTSENNKAESGEDCACNELKQAQKGGF</sequence>